<name>A0A5N1IL68_9BACT</name>
<dbReference type="RefSeq" id="WP_150905487.1">
    <property type="nucleotide sequence ID" value="NZ_VTWT01000012.1"/>
</dbReference>
<reference evidence="1 2" key="1">
    <citation type="submission" date="2019-09" db="EMBL/GenBank/DDBJ databases">
        <title>Genome sequence of Adhaeribacter sp. M2.</title>
        <authorList>
            <person name="Srinivasan S."/>
        </authorList>
    </citation>
    <scope>NUCLEOTIDE SEQUENCE [LARGE SCALE GENOMIC DNA]</scope>
    <source>
        <strain evidence="1 2">M2</strain>
    </source>
</reference>
<evidence type="ECO:0000313" key="1">
    <source>
        <dbReference type="EMBL" id="KAA9325394.1"/>
    </source>
</evidence>
<comment type="caution">
    <text evidence="1">The sequence shown here is derived from an EMBL/GenBank/DDBJ whole genome shotgun (WGS) entry which is preliminary data.</text>
</comment>
<keyword evidence="2" id="KW-1185">Reference proteome</keyword>
<sequence>MSVKGNLLKFKVEVEGVDQTFALNLLNVSHYYLFMDKDEIFNLHIYFNGRVEPEIFYGGNADIIANAISRAMGNDIEYGLELELDAVSGN</sequence>
<dbReference type="EMBL" id="VTWT01000012">
    <property type="protein sequence ID" value="KAA9325394.1"/>
    <property type="molecule type" value="Genomic_DNA"/>
</dbReference>
<proteinExistence type="predicted"/>
<dbReference type="AlphaFoldDB" id="A0A5N1IL68"/>
<gene>
    <name evidence="1" type="ORF">F0P94_17555</name>
</gene>
<organism evidence="1 2">
    <name type="scientific">Adhaeribacter soli</name>
    <dbReference type="NCBI Taxonomy" id="2607655"/>
    <lineage>
        <taxon>Bacteria</taxon>
        <taxon>Pseudomonadati</taxon>
        <taxon>Bacteroidota</taxon>
        <taxon>Cytophagia</taxon>
        <taxon>Cytophagales</taxon>
        <taxon>Hymenobacteraceae</taxon>
        <taxon>Adhaeribacter</taxon>
    </lineage>
</organism>
<dbReference type="Proteomes" id="UP000326570">
    <property type="component" value="Unassembled WGS sequence"/>
</dbReference>
<evidence type="ECO:0000313" key="2">
    <source>
        <dbReference type="Proteomes" id="UP000326570"/>
    </source>
</evidence>
<protein>
    <submittedName>
        <fullName evidence="1">Uncharacterized protein</fullName>
    </submittedName>
</protein>
<accession>A0A5N1IL68</accession>